<dbReference type="Proteomes" id="UP000245021">
    <property type="component" value="Unassembled WGS sequence"/>
</dbReference>
<accession>A0A2R5HK29</accession>
<organism evidence="2 3">
    <name type="scientific">Lactococcus termiticola</name>
    <dbReference type="NCBI Taxonomy" id="2169526"/>
    <lineage>
        <taxon>Bacteria</taxon>
        <taxon>Bacillati</taxon>
        <taxon>Bacillota</taxon>
        <taxon>Bacilli</taxon>
        <taxon>Lactobacillales</taxon>
        <taxon>Streptococcaceae</taxon>
        <taxon>Lactococcus</taxon>
    </lineage>
</organism>
<evidence type="ECO:0000256" key="1">
    <source>
        <dbReference type="SAM" id="Phobius"/>
    </source>
</evidence>
<feature type="transmembrane region" description="Helical" evidence="1">
    <location>
        <begin position="111"/>
        <end position="129"/>
    </location>
</feature>
<comment type="caution">
    <text evidence="2">The sequence shown here is derived from an EMBL/GenBank/DDBJ whole genome shotgun (WGS) entry which is preliminary data.</text>
</comment>
<evidence type="ECO:0000313" key="3">
    <source>
        <dbReference type="Proteomes" id="UP000245021"/>
    </source>
</evidence>
<keyword evidence="1" id="KW-0812">Transmembrane</keyword>
<protein>
    <submittedName>
        <fullName evidence="2">Uncharacterized protein</fullName>
    </submittedName>
</protein>
<feature type="transmembrane region" description="Helical" evidence="1">
    <location>
        <begin position="88"/>
        <end position="105"/>
    </location>
</feature>
<sequence length="193" mass="21452">MNFLLIISVVVTLFANIPYAIASIQGKVRPNKISWLIWTLAPSIGLVASLSKGFDLGQMPVLVSVASTALILLSSFVNRKAYWEIRSFDWTCLVLALLALLLWYFTKNPDTALILSLVADLLAVMPTLVKSWRHPETEGIGPYLAGVINAIVAVLLIQHWNFTTSAFPIYLFLVNLILFAVIFGRQRKLVKHG</sequence>
<feature type="transmembrane region" description="Helical" evidence="1">
    <location>
        <begin position="141"/>
        <end position="160"/>
    </location>
</feature>
<name>A0A2R5HK29_9LACT</name>
<keyword evidence="3" id="KW-1185">Reference proteome</keyword>
<evidence type="ECO:0000313" key="2">
    <source>
        <dbReference type="EMBL" id="GBG97100.1"/>
    </source>
</evidence>
<keyword evidence="1" id="KW-1133">Transmembrane helix</keyword>
<reference evidence="2 3" key="1">
    <citation type="journal article" date="2018" name="Genome Announc.">
        <title>Draft Genome Sequence of Lactococcus sp. Strain NtB2 (JCM 32569), Isolated from the Gut of the Higher Termite Nasutitermes takasagoensis.</title>
        <authorList>
            <person name="Noda S."/>
            <person name="Aihara C."/>
            <person name="Yuki M."/>
            <person name="Ohkuma M."/>
        </authorList>
    </citation>
    <scope>NUCLEOTIDE SEQUENCE [LARGE SCALE GENOMIC DNA]</scope>
    <source>
        <strain evidence="2 3">NtB2</strain>
    </source>
</reference>
<dbReference type="AlphaFoldDB" id="A0A2R5HK29"/>
<feature type="transmembrane region" description="Helical" evidence="1">
    <location>
        <begin position="56"/>
        <end position="76"/>
    </location>
</feature>
<gene>
    <name evidence="2" type="ORF">NtB2_01237</name>
</gene>
<dbReference type="EMBL" id="BFFO01000007">
    <property type="protein sequence ID" value="GBG97100.1"/>
    <property type="molecule type" value="Genomic_DNA"/>
</dbReference>
<keyword evidence="1" id="KW-0472">Membrane</keyword>
<dbReference type="OrthoDB" id="2242787at2"/>
<feature type="transmembrane region" description="Helical" evidence="1">
    <location>
        <begin position="166"/>
        <end position="184"/>
    </location>
</feature>
<proteinExistence type="predicted"/>
<dbReference type="RefSeq" id="WP_109246061.1">
    <property type="nucleotide sequence ID" value="NZ_BFFO01000007.1"/>
</dbReference>